<comment type="caution">
    <text evidence="3">The sequence shown here is derived from an EMBL/GenBank/DDBJ whole genome shotgun (WGS) entry which is preliminary data.</text>
</comment>
<keyword evidence="2" id="KW-1133">Transmembrane helix</keyword>
<dbReference type="SUPFAM" id="SSF50494">
    <property type="entry name" value="Trypsin-like serine proteases"/>
    <property type="match status" value="1"/>
</dbReference>
<dbReference type="Proteomes" id="UP000006034">
    <property type="component" value="Unassembled WGS sequence"/>
</dbReference>
<dbReference type="AlphaFoldDB" id="E5Y7W6"/>
<organism evidence="3 4">
    <name type="scientific">Bilophila wadsworthia (strain 3_1_6)</name>
    <dbReference type="NCBI Taxonomy" id="563192"/>
    <lineage>
        <taxon>Bacteria</taxon>
        <taxon>Pseudomonadati</taxon>
        <taxon>Thermodesulfobacteriota</taxon>
        <taxon>Desulfovibrionia</taxon>
        <taxon>Desulfovibrionales</taxon>
        <taxon>Desulfovibrionaceae</taxon>
        <taxon>Bilophila</taxon>
    </lineage>
</organism>
<dbReference type="GO" id="GO:0004252">
    <property type="term" value="F:serine-type endopeptidase activity"/>
    <property type="evidence" value="ECO:0007669"/>
    <property type="project" value="InterPro"/>
</dbReference>
<keyword evidence="4" id="KW-1185">Reference proteome</keyword>
<keyword evidence="2" id="KW-0472">Membrane</keyword>
<dbReference type="PRINTS" id="PR00834">
    <property type="entry name" value="PROTEASES2C"/>
</dbReference>
<proteinExistence type="predicted"/>
<dbReference type="GeneID" id="78085430"/>
<sequence>MGNPLHFIQASDTSAFAALHTEQGALPSQYEALQAYLKKIGLGRFGTLWAEPVTGQATPAGYASISWYTPLEGVGTPLSRLDAGEAEQARAALRRAREAVTPHLDDTPGGVLLRKALFIPSADNVFVVNGHPVLVNWGLLPQGTDEATAPILWGEPENGETPSGVTGAATAATGASAAAVAGTAARNAVPGAGRAAGPSAGTRTAGATGTAAGTAAGIAGATAGNVIIRRSKAGLFGALLLGILLGVLLLFLLRSCVKTAQEQPVAPETPPVAAESPEEAARKAEWANLLREKAFWQGLLELTPCELKAFFDGNAGKTDAKPDAGETIPGKDVPENQPGEAVPGISLPPLPSANATVPAKAVDLSTLTIPQRLEQGTVLILAPVPGGAQQGTGFFINPDHVLTNRHVVANAIDDMVMVTNANLRGARRGMVVARSDTPGYDFAVIKVMLVEGDQVPALPLSPTVNRTDKVSAWGFPALVSEQDPAYLRLLRGDFNAVPEVVFTDGVVNAILQTSPRNIVHSAVVSQGNSGGPLVNEKGDVIGINTFIRLDADSNRQTQTALGSDAIMGFLREKGIPFTEHQ</sequence>
<dbReference type="EMBL" id="ADCP02000001">
    <property type="protein sequence ID" value="EFV43911.1"/>
    <property type="molecule type" value="Genomic_DNA"/>
</dbReference>
<protein>
    <recommendedName>
        <fullName evidence="5">Serine protease</fullName>
    </recommendedName>
</protein>
<dbReference type="RefSeq" id="WP_005028110.1">
    <property type="nucleotide sequence ID" value="NZ_KE150238.1"/>
</dbReference>
<evidence type="ECO:0008006" key="5">
    <source>
        <dbReference type="Google" id="ProtNLM"/>
    </source>
</evidence>
<reference evidence="3 4" key="2">
    <citation type="submission" date="2013-04" db="EMBL/GenBank/DDBJ databases">
        <title>The Genome Sequence of Bilophila wadsworthia 3_1_6.</title>
        <authorList>
            <consortium name="The Broad Institute Genomics Platform"/>
            <person name="Earl A."/>
            <person name="Ward D."/>
            <person name="Feldgarden M."/>
            <person name="Gevers D."/>
            <person name="Sibley C."/>
            <person name="Strauss J."/>
            <person name="Allen-Vercoe E."/>
            <person name="Walker B."/>
            <person name="Young S."/>
            <person name="Zeng Q."/>
            <person name="Gargeya S."/>
            <person name="Fitzgerald M."/>
            <person name="Haas B."/>
            <person name="Abouelleil A."/>
            <person name="Allen A.W."/>
            <person name="Alvarado L."/>
            <person name="Arachchi H.M."/>
            <person name="Berlin A.M."/>
            <person name="Chapman S.B."/>
            <person name="Gainer-Dewar J."/>
            <person name="Goldberg J."/>
            <person name="Griggs A."/>
            <person name="Gujja S."/>
            <person name="Hansen M."/>
            <person name="Howarth C."/>
            <person name="Imamovic A."/>
            <person name="Ireland A."/>
            <person name="Larimer J."/>
            <person name="McCowan C."/>
            <person name="Murphy C."/>
            <person name="Pearson M."/>
            <person name="Poon T.W."/>
            <person name="Priest M."/>
            <person name="Roberts A."/>
            <person name="Saif S."/>
            <person name="Shea T."/>
            <person name="Sisk P."/>
            <person name="Sykes S."/>
            <person name="Wortman J."/>
            <person name="Nusbaum C."/>
            <person name="Birren B."/>
        </authorList>
    </citation>
    <scope>NUCLEOTIDE SEQUENCE [LARGE SCALE GENOMIC DNA]</scope>
    <source>
        <strain evidence="3 4">3_1_6</strain>
    </source>
</reference>
<evidence type="ECO:0000256" key="1">
    <source>
        <dbReference type="SAM" id="MobiDB-lite"/>
    </source>
</evidence>
<feature type="region of interest" description="Disordered" evidence="1">
    <location>
        <begin position="318"/>
        <end position="349"/>
    </location>
</feature>
<dbReference type="OrthoDB" id="9766361at2"/>
<keyword evidence="2" id="KW-0812">Transmembrane</keyword>
<dbReference type="Gene3D" id="2.40.10.10">
    <property type="entry name" value="Trypsin-like serine proteases"/>
    <property type="match status" value="2"/>
</dbReference>
<dbReference type="InterPro" id="IPR009003">
    <property type="entry name" value="Peptidase_S1_PA"/>
</dbReference>
<dbReference type="eggNOG" id="COG0265">
    <property type="taxonomic scope" value="Bacteria"/>
</dbReference>
<dbReference type="GO" id="GO:0006508">
    <property type="term" value="P:proteolysis"/>
    <property type="evidence" value="ECO:0007669"/>
    <property type="project" value="InterPro"/>
</dbReference>
<evidence type="ECO:0000313" key="3">
    <source>
        <dbReference type="EMBL" id="EFV43911.1"/>
    </source>
</evidence>
<dbReference type="STRING" id="563192.HMPREF0179_02288"/>
<gene>
    <name evidence="3" type="ORF">HMPREF0179_02288</name>
</gene>
<name>E5Y7W6_BILW3</name>
<dbReference type="InterPro" id="IPR043504">
    <property type="entry name" value="Peptidase_S1_PA_chymotrypsin"/>
</dbReference>
<evidence type="ECO:0000256" key="2">
    <source>
        <dbReference type="SAM" id="Phobius"/>
    </source>
</evidence>
<dbReference type="Pfam" id="PF13365">
    <property type="entry name" value="Trypsin_2"/>
    <property type="match status" value="1"/>
</dbReference>
<dbReference type="PANTHER" id="PTHR43019:SF23">
    <property type="entry name" value="PROTEASE DO-LIKE 5, CHLOROPLASTIC"/>
    <property type="match status" value="1"/>
</dbReference>
<dbReference type="PANTHER" id="PTHR43019">
    <property type="entry name" value="SERINE ENDOPROTEASE DEGS"/>
    <property type="match status" value="1"/>
</dbReference>
<accession>E5Y7W6</accession>
<dbReference type="HOGENOM" id="CLU_439879_0_0_7"/>
<evidence type="ECO:0000313" key="4">
    <source>
        <dbReference type="Proteomes" id="UP000006034"/>
    </source>
</evidence>
<reference evidence="3 4" key="1">
    <citation type="submission" date="2010-10" db="EMBL/GenBank/DDBJ databases">
        <authorList>
            <consortium name="The Broad Institute Genome Sequencing Platform"/>
            <person name="Ward D."/>
            <person name="Earl A."/>
            <person name="Feldgarden M."/>
            <person name="Young S.K."/>
            <person name="Gargeya S."/>
            <person name="Zeng Q."/>
            <person name="Alvarado L."/>
            <person name="Berlin A."/>
            <person name="Bochicchio J."/>
            <person name="Chapman S.B."/>
            <person name="Chen Z."/>
            <person name="Freedman E."/>
            <person name="Gellesch M."/>
            <person name="Goldberg J."/>
            <person name="Griggs A."/>
            <person name="Gujja S."/>
            <person name="Heilman E."/>
            <person name="Heiman D."/>
            <person name="Howarth C."/>
            <person name="Mehta T."/>
            <person name="Neiman D."/>
            <person name="Pearson M."/>
            <person name="Roberts A."/>
            <person name="Saif S."/>
            <person name="Shea T."/>
            <person name="Shenoy N."/>
            <person name="Sisk P."/>
            <person name="Stolte C."/>
            <person name="Sykes S."/>
            <person name="White J."/>
            <person name="Yandava C."/>
            <person name="Allen-Vercoe E."/>
            <person name="Sibley C."/>
            <person name="Ambrose C.E."/>
            <person name="Strauss J."/>
            <person name="Daigneault M."/>
            <person name="Haas B."/>
            <person name="Nusbaum C."/>
            <person name="Birren B."/>
        </authorList>
    </citation>
    <scope>NUCLEOTIDE SEQUENCE [LARGE SCALE GENOMIC DNA]</scope>
    <source>
        <strain evidence="3 4">3_1_6</strain>
    </source>
</reference>
<feature type="transmembrane region" description="Helical" evidence="2">
    <location>
        <begin position="233"/>
        <end position="253"/>
    </location>
</feature>
<dbReference type="InterPro" id="IPR001940">
    <property type="entry name" value="Peptidase_S1C"/>
</dbReference>